<dbReference type="Proteomes" id="UP001314241">
    <property type="component" value="Unassembled WGS sequence"/>
</dbReference>
<protein>
    <submittedName>
        <fullName evidence="2">Catalytic subunit of cellulose synthase and poly-beta-1</fullName>
    </submittedName>
</protein>
<dbReference type="EMBL" id="CAWVOH010000001">
    <property type="protein sequence ID" value="CAK8054085.1"/>
    <property type="molecule type" value="Genomic_DNA"/>
</dbReference>
<dbReference type="PANTHER" id="PTHR22916:SF3">
    <property type="entry name" value="UDP-GLCNAC:BETAGAL BETA-1,3-N-ACETYLGLUCOSAMINYLTRANSFERASE-LIKE PROTEIN 1"/>
    <property type="match status" value="1"/>
</dbReference>
<reference evidence="2 3" key="1">
    <citation type="submission" date="2024-01" db="EMBL/GenBank/DDBJ databases">
        <authorList>
            <person name="Botero Cardona J."/>
        </authorList>
    </citation>
    <scope>NUCLEOTIDE SEQUENCE [LARGE SCALE GENOMIC DNA]</scope>
    <source>
        <strain evidence="2 3">LMG 33000</strain>
    </source>
</reference>
<dbReference type="InterPro" id="IPR029044">
    <property type="entry name" value="Nucleotide-diphossugar_trans"/>
</dbReference>
<accession>A0ABM9N4N6</accession>
<dbReference type="SUPFAM" id="SSF53448">
    <property type="entry name" value="Nucleotide-diphospho-sugar transferases"/>
    <property type="match status" value="1"/>
</dbReference>
<evidence type="ECO:0000313" key="3">
    <source>
        <dbReference type="Proteomes" id="UP001314241"/>
    </source>
</evidence>
<dbReference type="Pfam" id="PF00535">
    <property type="entry name" value="Glycos_transf_2"/>
    <property type="match status" value="1"/>
</dbReference>
<keyword evidence="3" id="KW-1185">Reference proteome</keyword>
<name>A0ABM9N4N6_9LACO</name>
<gene>
    <name evidence="2" type="ORF">R54876_GBNLAHCA_00645</name>
</gene>
<dbReference type="RefSeq" id="WP_349641627.1">
    <property type="nucleotide sequence ID" value="NZ_CAWVOH010000001.1"/>
</dbReference>
<organism evidence="2 3">
    <name type="scientific">Eupransor demetentiae</name>
    <dbReference type="NCBI Taxonomy" id="3109584"/>
    <lineage>
        <taxon>Bacteria</taxon>
        <taxon>Bacillati</taxon>
        <taxon>Bacillota</taxon>
        <taxon>Bacilli</taxon>
        <taxon>Lactobacillales</taxon>
        <taxon>Lactobacillaceae</taxon>
        <taxon>Eupransor</taxon>
    </lineage>
</organism>
<comment type="caution">
    <text evidence="2">The sequence shown here is derived from an EMBL/GenBank/DDBJ whole genome shotgun (WGS) entry which is preliminary data.</text>
</comment>
<dbReference type="InterPro" id="IPR001173">
    <property type="entry name" value="Glyco_trans_2-like"/>
</dbReference>
<evidence type="ECO:0000313" key="2">
    <source>
        <dbReference type="EMBL" id="CAK8054085.1"/>
    </source>
</evidence>
<proteinExistence type="predicted"/>
<dbReference type="Gene3D" id="3.90.550.10">
    <property type="entry name" value="Spore Coat Polysaccharide Biosynthesis Protein SpsA, Chain A"/>
    <property type="match status" value="1"/>
</dbReference>
<sequence>MTKELVSVITPVYNAAKYLKDFLRDIDSQTACNFEWLLIDDGSSDESWAILTQWEAQRKGKPGRVHLIQQSNQGVSAARNAGLKEAQGDFLIFGDSDDRLSPDFVAAYHHAIVANKTDLAFFNLRLVNPVGEVLGFKQNLPGKFNVKEAMGNILRQESGAFVVSYISRRSLWRDLEFNPNLSFLEDEELMLRLLTRAKETIFLPECHYDYVQHPTSRVNAAALADYQNGLAAVQAMAQTVAGMEDKHLDGWAQLRQLDLLLPLIVLTWRHKEDRQLNRAYRQDFLKAYREAIIPAAARRRWQILAFIIVWRLKPVLLAWYRQV</sequence>
<dbReference type="PANTHER" id="PTHR22916">
    <property type="entry name" value="GLYCOSYLTRANSFERASE"/>
    <property type="match status" value="1"/>
</dbReference>
<feature type="domain" description="Glycosyltransferase 2-like" evidence="1">
    <location>
        <begin position="7"/>
        <end position="136"/>
    </location>
</feature>
<evidence type="ECO:0000259" key="1">
    <source>
        <dbReference type="Pfam" id="PF00535"/>
    </source>
</evidence>